<sequence>MEEAVTQLGKALVVTEEEDKGVKITPGTWLGKTGIDGFYLLGRILSMKTYKFEYVRTTLMAAMNSMKGMKILEVREGKFLFKFHHKLDESCVWERSPWSFAKNLFVLNDVADDENPFMVHLN</sequence>
<accession>A0AAW2P3N5</accession>
<protein>
    <recommendedName>
        <fullName evidence="1">DUF4283 domain-containing protein</fullName>
    </recommendedName>
</protein>
<organism evidence="2">
    <name type="scientific">Sesamum radiatum</name>
    <name type="common">Black benniseed</name>
    <dbReference type="NCBI Taxonomy" id="300843"/>
    <lineage>
        <taxon>Eukaryota</taxon>
        <taxon>Viridiplantae</taxon>
        <taxon>Streptophyta</taxon>
        <taxon>Embryophyta</taxon>
        <taxon>Tracheophyta</taxon>
        <taxon>Spermatophyta</taxon>
        <taxon>Magnoliopsida</taxon>
        <taxon>eudicotyledons</taxon>
        <taxon>Gunneridae</taxon>
        <taxon>Pentapetalae</taxon>
        <taxon>asterids</taxon>
        <taxon>lamiids</taxon>
        <taxon>Lamiales</taxon>
        <taxon>Pedaliaceae</taxon>
        <taxon>Sesamum</taxon>
    </lineage>
</organism>
<reference evidence="2" key="2">
    <citation type="journal article" date="2024" name="Plant">
        <title>Genomic evolution and insights into agronomic trait innovations of Sesamum species.</title>
        <authorList>
            <person name="Miao H."/>
            <person name="Wang L."/>
            <person name="Qu L."/>
            <person name="Liu H."/>
            <person name="Sun Y."/>
            <person name="Le M."/>
            <person name="Wang Q."/>
            <person name="Wei S."/>
            <person name="Zheng Y."/>
            <person name="Lin W."/>
            <person name="Duan Y."/>
            <person name="Cao H."/>
            <person name="Xiong S."/>
            <person name="Wang X."/>
            <person name="Wei L."/>
            <person name="Li C."/>
            <person name="Ma Q."/>
            <person name="Ju M."/>
            <person name="Zhao R."/>
            <person name="Li G."/>
            <person name="Mu C."/>
            <person name="Tian Q."/>
            <person name="Mei H."/>
            <person name="Zhang T."/>
            <person name="Gao T."/>
            <person name="Zhang H."/>
        </authorList>
    </citation>
    <scope>NUCLEOTIDE SEQUENCE</scope>
    <source>
        <strain evidence="2">G02</strain>
    </source>
</reference>
<proteinExistence type="predicted"/>
<dbReference type="Pfam" id="PF14111">
    <property type="entry name" value="DUF4283"/>
    <property type="match status" value="1"/>
</dbReference>
<comment type="caution">
    <text evidence="2">The sequence shown here is derived from an EMBL/GenBank/DDBJ whole genome shotgun (WGS) entry which is preliminary data.</text>
</comment>
<name>A0AAW2P3N5_SESRA</name>
<dbReference type="AlphaFoldDB" id="A0AAW2P3N5"/>
<evidence type="ECO:0000313" key="2">
    <source>
        <dbReference type="EMBL" id="KAL0349722.1"/>
    </source>
</evidence>
<gene>
    <name evidence="2" type="ORF">Sradi_4121400</name>
</gene>
<evidence type="ECO:0000259" key="1">
    <source>
        <dbReference type="Pfam" id="PF14111"/>
    </source>
</evidence>
<reference evidence="2" key="1">
    <citation type="submission" date="2020-06" db="EMBL/GenBank/DDBJ databases">
        <authorList>
            <person name="Li T."/>
            <person name="Hu X."/>
            <person name="Zhang T."/>
            <person name="Song X."/>
            <person name="Zhang H."/>
            <person name="Dai N."/>
            <person name="Sheng W."/>
            <person name="Hou X."/>
            <person name="Wei L."/>
        </authorList>
    </citation>
    <scope>NUCLEOTIDE SEQUENCE</scope>
    <source>
        <strain evidence="2">G02</strain>
        <tissue evidence="2">Leaf</tissue>
    </source>
</reference>
<dbReference type="InterPro" id="IPR025558">
    <property type="entry name" value="DUF4283"/>
</dbReference>
<dbReference type="EMBL" id="JACGWJ010000018">
    <property type="protein sequence ID" value="KAL0349722.1"/>
    <property type="molecule type" value="Genomic_DNA"/>
</dbReference>
<feature type="domain" description="DUF4283" evidence="1">
    <location>
        <begin position="39"/>
        <end position="109"/>
    </location>
</feature>